<reference evidence="2 5" key="2">
    <citation type="journal article" date="2014" name="BMC Genomics">
        <title>An improved genome release (version Mt4.0) for the model legume Medicago truncatula.</title>
        <authorList>
            <person name="Tang H."/>
            <person name="Krishnakumar V."/>
            <person name="Bidwell S."/>
            <person name="Rosen B."/>
            <person name="Chan A."/>
            <person name="Zhou S."/>
            <person name="Gentzbittel L."/>
            <person name="Childs K.L."/>
            <person name="Yandell M."/>
            <person name="Gundlach H."/>
            <person name="Mayer K.F."/>
            <person name="Schwartz D.C."/>
            <person name="Town C.D."/>
        </authorList>
    </citation>
    <scope>GENOME REANNOTATION</scope>
    <source>
        <strain evidence="4 5">cv. Jemalong A17</strain>
    </source>
</reference>
<dbReference type="GO" id="GO:0016567">
    <property type="term" value="P:protein ubiquitination"/>
    <property type="evidence" value="ECO:0000318"/>
    <property type="project" value="GO_Central"/>
</dbReference>
<dbReference type="OrthoDB" id="599103at2759"/>
<dbReference type="PANTHER" id="PTHR47123:SF15">
    <property type="entry name" value="F-BOX PROTEIN SKIP23"/>
    <property type="match status" value="1"/>
</dbReference>
<organism evidence="2 5">
    <name type="scientific">Medicago truncatula</name>
    <name type="common">Barrel medic</name>
    <name type="synonym">Medicago tribuloides</name>
    <dbReference type="NCBI Taxonomy" id="3880"/>
    <lineage>
        <taxon>Eukaryota</taxon>
        <taxon>Viridiplantae</taxon>
        <taxon>Streptophyta</taxon>
        <taxon>Embryophyta</taxon>
        <taxon>Tracheophyta</taxon>
        <taxon>Spermatophyta</taxon>
        <taxon>Magnoliopsida</taxon>
        <taxon>eudicotyledons</taxon>
        <taxon>Gunneridae</taxon>
        <taxon>Pentapetalae</taxon>
        <taxon>rosids</taxon>
        <taxon>fabids</taxon>
        <taxon>Fabales</taxon>
        <taxon>Fabaceae</taxon>
        <taxon>Papilionoideae</taxon>
        <taxon>50 kb inversion clade</taxon>
        <taxon>NPAAA clade</taxon>
        <taxon>Hologalegina</taxon>
        <taxon>IRL clade</taxon>
        <taxon>Trifolieae</taxon>
        <taxon>Medicago</taxon>
    </lineage>
</organism>
<dbReference type="EMBL" id="CM001219">
    <property type="protein sequence ID" value="AES69448.1"/>
    <property type="molecule type" value="Genomic_DNA"/>
</dbReference>
<dbReference type="Proteomes" id="UP000265566">
    <property type="component" value="Chromosome 3"/>
</dbReference>
<evidence type="ECO:0000259" key="1">
    <source>
        <dbReference type="SMART" id="SM00256"/>
    </source>
</evidence>
<dbReference type="InterPro" id="IPR005174">
    <property type="entry name" value="KIB1-4_b-propeller"/>
</dbReference>
<dbReference type="eggNOG" id="ENOG502QW71">
    <property type="taxonomic scope" value="Eukaryota"/>
</dbReference>
<dbReference type="PaxDb" id="3880-AES69448"/>
<evidence type="ECO:0000313" key="5">
    <source>
        <dbReference type="Proteomes" id="UP000002051"/>
    </source>
</evidence>
<dbReference type="OMA" id="WGFYLSK"/>
<dbReference type="EnsemblPlants" id="AES69448">
    <property type="protein sequence ID" value="AES69448"/>
    <property type="gene ID" value="MTR_3g030050"/>
</dbReference>
<sequence length="423" mass="48464">MNQQHPLPSASSSMADWSQLPKDLLQLISSKLDSEFYQLRFRSVCSSWRSSVPKNHHHHLTLPSHLPTPSDSNNLHHSKSITFPLSKRTIFLITPPTNHHHHHQQTLNNNPWLIKIGPDSRDRTRLWNPLSRDKQLSIYLPQVINFNEHRVIDLGREFVIGNFNEYSSLYMEKVIVLDADMWGGKERCSVLFTIHISGKIAFFRCGDERWTIVPEMPSPFDDVCVFKGRPVAVDGTGRTVALRPDLSLDLVAEPVFGGDKKFLVESDGELLLVDKYLSCFRDGNFVDHTDVPYGDVNVVNFDVDVDVDDDDDDGEIFRIGSERAVRFDVFRLDEKEKKWVEVRNLGDMVLFLGEECAFSASASDLCIGNGNCVIFRDYVLNDFHSTEVGNRVFHLDQRRISPLSDFPIYSKLFWPPPEWVGLH</sequence>
<evidence type="ECO:0000313" key="3">
    <source>
        <dbReference type="EMBL" id="RHN66250.1"/>
    </source>
</evidence>
<dbReference type="KEGG" id="mtr:11431079"/>
<evidence type="ECO:0000313" key="2">
    <source>
        <dbReference type="EMBL" id="AES69448.1"/>
    </source>
</evidence>
<dbReference type="PANTHER" id="PTHR47123">
    <property type="entry name" value="F-BOX PROTEIN SKIP23"/>
    <property type="match status" value="1"/>
</dbReference>
<reference evidence="6" key="4">
    <citation type="journal article" date="2018" name="Nat. Plants">
        <title>Whole-genome landscape of Medicago truncatula symbiotic genes.</title>
        <authorList>
            <person name="Pecrix Y."/>
            <person name="Staton S.E."/>
            <person name="Sallet E."/>
            <person name="Lelandais-Briere C."/>
            <person name="Moreau S."/>
            <person name="Carrere S."/>
            <person name="Blein T."/>
            <person name="Jardinaud M.F."/>
            <person name="Latrasse D."/>
            <person name="Zouine M."/>
            <person name="Zahm M."/>
            <person name="Kreplak J."/>
            <person name="Mayjonade B."/>
            <person name="Satge C."/>
            <person name="Perez M."/>
            <person name="Cauet S."/>
            <person name="Marande W."/>
            <person name="Chantry-Darmon C."/>
            <person name="Lopez-Roques C."/>
            <person name="Bouchez O."/>
            <person name="Berard A."/>
            <person name="Debelle F."/>
            <person name="Munos S."/>
            <person name="Bendahmane A."/>
            <person name="Berges H."/>
            <person name="Niebel A."/>
            <person name="Buitink J."/>
            <person name="Frugier F."/>
            <person name="Benhamed M."/>
            <person name="Crespi M."/>
            <person name="Gouzy J."/>
            <person name="Gamas P."/>
        </authorList>
    </citation>
    <scope>NUCLEOTIDE SEQUENCE [LARGE SCALE GENOMIC DNA]</scope>
    <source>
        <strain evidence="6">cv. Jemalong A17</strain>
    </source>
</reference>
<dbReference type="InterPro" id="IPR001810">
    <property type="entry name" value="F-box_dom"/>
</dbReference>
<protein>
    <submittedName>
        <fullName evidence="2">F-box SKIP23-like protein</fullName>
    </submittedName>
    <submittedName>
        <fullName evidence="3">Putative F-box domain-containing protein</fullName>
    </submittedName>
</protein>
<dbReference type="Pfam" id="PF03478">
    <property type="entry name" value="Beta-prop_KIB1-4"/>
    <property type="match status" value="1"/>
</dbReference>
<dbReference type="Gene3D" id="1.20.1280.50">
    <property type="match status" value="1"/>
</dbReference>
<reference evidence="4" key="3">
    <citation type="submission" date="2015-04" db="UniProtKB">
        <authorList>
            <consortium name="EnsemblPlants"/>
        </authorList>
    </citation>
    <scope>IDENTIFICATION</scope>
    <source>
        <strain evidence="4">cv. Jemalong A17</strain>
    </source>
</reference>
<dbReference type="STRING" id="3880.G7IWN5"/>
<dbReference type="EMBL" id="PSQE01000003">
    <property type="protein sequence ID" value="RHN66250.1"/>
    <property type="molecule type" value="Genomic_DNA"/>
</dbReference>
<accession>G7IWN5</accession>
<feature type="domain" description="F-box" evidence="1">
    <location>
        <begin position="20"/>
        <end position="61"/>
    </location>
</feature>
<proteinExistence type="predicted"/>
<gene>
    <name evidence="4" type="primary">11431079</name>
    <name evidence="2" type="ordered locus">MTR_3g030050</name>
    <name evidence="3" type="ORF">MtrunA17_Chr3g0088831</name>
</gene>
<dbReference type="Proteomes" id="UP000002051">
    <property type="component" value="Chromosome 3"/>
</dbReference>
<dbReference type="Pfam" id="PF00646">
    <property type="entry name" value="F-box"/>
    <property type="match status" value="1"/>
</dbReference>
<name>G7IWN5_MEDTR</name>
<evidence type="ECO:0000313" key="4">
    <source>
        <dbReference type="EnsemblPlants" id="AES69448"/>
    </source>
</evidence>
<dbReference type="SMART" id="SM00256">
    <property type="entry name" value="FBOX"/>
    <property type="match status" value="1"/>
</dbReference>
<keyword evidence="5" id="KW-1185">Reference proteome</keyword>
<dbReference type="Gramene" id="rna14195">
    <property type="protein sequence ID" value="RHN66250.1"/>
    <property type="gene ID" value="gene14195"/>
</dbReference>
<evidence type="ECO:0000313" key="6">
    <source>
        <dbReference type="Proteomes" id="UP000265566"/>
    </source>
</evidence>
<dbReference type="InterPro" id="IPR051304">
    <property type="entry name" value="SCF_F-box_domain"/>
</dbReference>
<reference evidence="2 5" key="1">
    <citation type="journal article" date="2011" name="Nature">
        <title>The Medicago genome provides insight into the evolution of rhizobial symbioses.</title>
        <authorList>
            <person name="Young N.D."/>
            <person name="Debelle F."/>
            <person name="Oldroyd G.E."/>
            <person name="Geurts R."/>
            <person name="Cannon S.B."/>
            <person name="Udvardi M.K."/>
            <person name="Benedito V.A."/>
            <person name="Mayer K.F."/>
            <person name="Gouzy J."/>
            <person name="Schoof H."/>
            <person name="Van de Peer Y."/>
            <person name="Proost S."/>
            <person name="Cook D.R."/>
            <person name="Meyers B.C."/>
            <person name="Spannagl M."/>
            <person name="Cheung F."/>
            <person name="De Mita S."/>
            <person name="Krishnakumar V."/>
            <person name="Gundlach H."/>
            <person name="Zhou S."/>
            <person name="Mudge J."/>
            <person name="Bharti A.K."/>
            <person name="Murray J.D."/>
            <person name="Naoumkina M.A."/>
            <person name="Rosen B."/>
            <person name="Silverstein K.A."/>
            <person name="Tang H."/>
            <person name="Rombauts S."/>
            <person name="Zhao P.X."/>
            <person name="Zhou P."/>
            <person name="Barbe V."/>
            <person name="Bardou P."/>
            <person name="Bechner M."/>
            <person name="Bellec A."/>
            <person name="Berger A."/>
            <person name="Berges H."/>
            <person name="Bidwell S."/>
            <person name="Bisseling T."/>
            <person name="Choisne N."/>
            <person name="Couloux A."/>
            <person name="Denny R."/>
            <person name="Deshpande S."/>
            <person name="Dai X."/>
            <person name="Doyle J.J."/>
            <person name="Dudez A.M."/>
            <person name="Farmer A.D."/>
            <person name="Fouteau S."/>
            <person name="Franken C."/>
            <person name="Gibelin C."/>
            <person name="Gish J."/>
            <person name="Goldstein S."/>
            <person name="Gonzalez A.J."/>
            <person name="Green P.J."/>
            <person name="Hallab A."/>
            <person name="Hartog M."/>
            <person name="Hua A."/>
            <person name="Humphray S.J."/>
            <person name="Jeong D.H."/>
            <person name="Jing Y."/>
            <person name="Jocker A."/>
            <person name="Kenton S.M."/>
            <person name="Kim D.J."/>
            <person name="Klee K."/>
            <person name="Lai H."/>
            <person name="Lang C."/>
            <person name="Lin S."/>
            <person name="Macmil S.L."/>
            <person name="Magdelenat G."/>
            <person name="Matthews L."/>
            <person name="McCorrison J."/>
            <person name="Monaghan E.L."/>
            <person name="Mun J.H."/>
            <person name="Najar F.Z."/>
            <person name="Nicholson C."/>
            <person name="Noirot C."/>
            <person name="O'Bleness M."/>
            <person name="Paule C.R."/>
            <person name="Poulain J."/>
            <person name="Prion F."/>
            <person name="Qin B."/>
            <person name="Qu C."/>
            <person name="Retzel E.F."/>
            <person name="Riddle C."/>
            <person name="Sallet E."/>
            <person name="Samain S."/>
            <person name="Samson N."/>
            <person name="Sanders I."/>
            <person name="Saurat O."/>
            <person name="Scarpelli C."/>
            <person name="Schiex T."/>
            <person name="Segurens B."/>
            <person name="Severin A.J."/>
            <person name="Sherrier D.J."/>
            <person name="Shi R."/>
            <person name="Sims S."/>
            <person name="Singer S.R."/>
            <person name="Sinharoy S."/>
            <person name="Sterck L."/>
            <person name="Viollet A."/>
            <person name="Wang B.B."/>
            <person name="Wang K."/>
            <person name="Wang M."/>
            <person name="Wang X."/>
            <person name="Warfsmann J."/>
            <person name="Weissenbach J."/>
            <person name="White D.D."/>
            <person name="White J.D."/>
            <person name="Wiley G.B."/>
            <person name="Wincker P."/>
            <person name="Xing Y."/>
            <person name="Yang L."/>
            <person name="Yao Z."/>
            <person name="Ying F."/>
            <person name="Zhai J."/>
            <person name="Zhou L."/>
            <person name="Zuber A."/>
            <person name="Denarie J."/>
            <person name="Dixon R.A."/>
            <person name="May G.D."/>
            <person name="Schwartz D.C."/>
            <person name="Rogers J."/>
            <person name="Quetier F."/>
            <person name="Town C.D."/>
            <person name="Roe B.A."/>
        </authorList>
    </citation>
    <scope>NUCLEOTIDE SEQUENCE [LARGE SCALE GENOMIC DNA]</scope>
    <source>
        <strain evidence="2">A17</strain>
        <strain evidence="4 5">cv. Jemalong A17</strain>
    </source>
</reference>
<dbReference type="HOGENOM" id="CLU_019286_1_0_1"/>
<dbReference type="AlphaFoldDB" id="G7IWN5"/>
<reference evidence="3" key="5">
    <citation type="journal article" date="2018" name="Nat. Plants">
        <title>Whole-genome landscape of Medicago truncatula symbiotic genes.</title>
        <authorList>
            <person name="Pecrix Y."/>
            <person name="Gamas P."/>
            <person name="Carrere S."/>
        </authorList>
    </citation>
    <scope>NUCLEOTIDE SEQUENCE</scope>
    <source>
        <tissue evidence="3">Leaves</tissue>
    </source>
</reference>